<dbReference type="EMBL" id="QXQB01000010">
    <property type="protein sequence ID" value="RJX36680.1"/>
    <property type="molecule type" value="Genomic_DNA"/>
</dbReference>
<sequence>MKLRYRQFYVILFTIAAFLLLASLLWERKGIEEVIAEHELDMAEYTNYDKLYALAESEEQKTELNFLKANDIYGSGVWLRQGLIIVGELPSDQRRVTLEEVKDKLTTYVDDVTLMKQLNQIAGAPDWLGGGEVGRVYYVLNDEGTETIHFSYGVISYVYQDSNGAEQVELLHKPDQYEPKTYEIILNTPDYGITTDLAEMAKKAELIVEGRYENKLGTTQRTSNLYSDEYIFIVDNVLYGDVNETKISISVPSYELHVRPHDDRYYEVRAAGPYFEKIEYGKSYMLFLRSQAGFDDYIQASLPFQISFDEGDIATLDFLRTDSEEVKIAPNGDKLVFKRDALGIESSDRISGMSRGQIIEKIQAR</sequence>
<comment type="caution">
    <text evidence="2">The sequence shown here is derived from an EMBL/GenBank/DDBJ whole genome shotgun (WGS) entry which is preliminary data.</text>
</comment>
<feature type="transmembrane region" description="Helical" evidence="1">
    <location>
        <begin position="7"/>
        <end position="26"/>
    </location>
</feature>
<keyword evidence="3" id="KW-1185">Reference proteome</keyword>
<name>A0A3A6PAD8_9BACL</name>
<keyword evidence="1" id="KW-0812">Transmembrane</keyword>
<reference evidence="2 3" key="1">
    <citation type="submission" date="2018-09" db="EMBL/GenBank/DDBJ databases">
        <title>Paenibacillus aracenensis nov. sp. isolated from a cave in southern Spain.</title>
        <authorList>
            <person name="Jurado V."/>
            <person name="Gutierrez-Patricio S."/>
            <person name="Gonzalez-Pimentel J.L."/>
            <person name="Miller A.Z."/>
            <person name="Laiz L."/>
            <person name="Saiz-Jimenez C."/>
        </authorList>
    </citation>
    <scope>NUCLEOTIDE SEQUENCE [LARGE SCALE GENOMIC DNA]</scope>
    <source>
        <strain evidence="2 3">JCM 19203</strain>
    </source>
</reference>
<dbReference type="AlphaFoldDB" id="A0A3A6PAD8"/>
<organism evidence="2 3">
    <name type="scientific">Paenibacillus pinisoli</name>
    <dbReference type="NCBI Taxonomy" id="1276110"/>
    <lineage>
        <taxon>Bacteria</taxon>
        <taxon>Bacillati</taxon>
        <taxon>Bacillota</taxon>
        <taxon>Bacilli</taxon>
        <taxon>Bacillales</taxon>
        <taxon>Paenibacillaceae</taxon>
        <taxon>Paenibacillus</taxon>
    </lineage>
</organism>
<gene>
    <name evidence="2" type="ORF">D3P09_26845</name>
</gene>
<accession>A0A3A6PAD8</accession>
<keyword evidence="1" id="KW-0472">Membrane</keyword>
<proteinExistence type="predicted"/>
<evidence type="ECO:0000313" key="2">
    <source>
        <dbReference type="EMBL" id="RJX36680.1"/>
    </source>
</evidence>
<protein>
    <submittedName>
        <fullName evidence="2">Uncharacterized protein</fullName>
    </submittedName>
</protein>
<dbReference type="Proteomes" id="UP000267798">
    <property type="component" value="Unassembled WGS sequence"/>
</dbReference>
<evidence type="ECO:0000313" key="3">
    <source>
        <dbReference type="Proteomes" id="UP000267798"/>
    </source>
</evidence>
<dbReference type="RefSeq" id="WP_120114502.1">
    <property type="nucleotide sequence ID" value="NZ_QXQB01000010.1"/>
</dbReference>
<keyword evidence="1" id="KW-1133">Transmembrane helix</keyword>
<dbReference type="OrthoDB" id="2549353at2"/>
<evidence type="ECO:0000256" key="1">
    <source>
        <dbReference type="SAM" id="Phobius"/>
    </source>
</evidence>